<dbReference type="EMBL" id="OA885775">
    <property type="protein sequence ID" value="CAD7282347.1"/>
    <property type="molecule type" value="Genomic_DNA"/>
</dbReference>
<gene>
    <name evidence="2" type="ORF">NMOB1V02_LOCUS9972</name>
</gene>
<keyword evidence="1" id="KW-0812">Transmembrane</keyword>
<dbReference type="Proteomes" id="UP000678499">
    <property type="component" value="Unassembled WGS sequence"/>
</dbReference>
<name>A0A7R9BXJ5_9CRUS</name>
<accession>A0A7R9BXJ5</accession>
<evidence type="ECO:0000313" key="2">
    <source>
        <dbReference type="EMBL" id="CAD7282347.1"/>
    </source>
</evidence>
<reference evidence="2" key="1">
    <citation type="submission" date="2020-11" db="EMBL/GenBank/DDBJ databases">
        <authorList>
            <person name="Tran Van P."/>
        </authorList>
    </citation>
    <scope>NUCLEOTIDE SEQUENCE</scope>
</reference>
<protein>
    <submittedName>
        <fullName evidence="2">Uncharacterized protein</fullName>
    </submittedName>
</protein>
<dbReference type="AlphaFoldDB" id="A0A7R9BXJ5"/>
<proteinExistence type="predicted"/>
<keyword evidence="1" id="KW-1133">Transmembrane helix</keyword>
<sequence>MKTHVIVERRVVQAFVVVVPFVLGALCFGLHLRACAAKHLEPKTTEESVIQARFLDDLNVSSTQLIQENVTSTSETPIIIIRIESTEPTQDSITDDAILMTTQDDDATDISETTEKPTSLFKNFFKFVTQTLLHPRLNSVFKSSSISPIVAIGVIIFDVLFALLPWMLLPMLTRKSFGSPKEPEVTSTIAPIINSFDYPVFPRHYNYAPEQPLNFLPSRNNVNNQENLFQDRMSSGLSEMFENRDEVEMTTEDDGQIKFNWFQSWRSRGNRRPLFGF</sequence>
<organism evidence="2">
    <name type="scientific">Notodromas monacha</name>
    <dbReference type="NCBI Taxonomy" id="399045"/>
    <lineage>
        <taxon>Eukaryota</taxon>
        <taxon>Metazoa</taxon>
        <taxon>Ecdysozoa</taxon>
        <taxon>Arthropoda</taxon>
        <taxon>Crustacea</taxon>
        <taxon>Oligostraca</taxon>
        <taxon>Ostracoda</taxon>
        <taxon>Podocopa</taxon>
        <taxon>Podocopida</taxon>
        <taxon>Cypridocopina</taxon>
        <taxon>Cypridoidea</taxon>
        <taxon>Cyprididae</taxon>
        <taxon>Notodromas</taxon>
    </lineage>
</organism>
<feature type="transmembrane region" description="Helical" evidence="1">
    <location>
        <begin position="146"/>
        <end position="169"/>
    </location>
</feature>
<dbReference type="EMBL" id="CAJPEX010003738">
    <property type="protein sequence ID" value="CAG0922499.1"/>
    <property type="molecule type" value="Genomic_DNA"/>
</dbReference>
<feature type="transmembrane region" description="Helical" evidence="1">
    <location>
        <begin position="12"/>
        <end position="32"/>
    </location>
</feature>
<evidence type="ECO:0000256" key="1">
    <source>
        <dbReference type="SAM" id="Phobius"/>
    </source>
</evidence>
<keyword evidence="3" id="KW-1185">Reference proteome</keyword>
<evidence type="ECO:0000313" key="3">
    <source>
        <dbReference type="Proteomes" id="UP000678499"/>
    </source>
</evidence>
<keyword evidence="1" id="KW-0472">Membrane</keyword>